<reference evidence="5 6" key="1">
    <citation type="submission" date="2017-08" db="EMBL/GenBank/DDBJ databases">
        <title>Virgibacillus indicus sp. nov. and Virgibacillus profoundi sp. nov, two moderately halophilic bacteria isolated from marine sediment by using the Microfluidic Streak Plate.</title>
        <authorList>
            <person name="Xu B."/>
            <person name="Hu B."/>
            <person name="Wang J."/>
            <person name="Zhu Y."/>
            <person name="Huang L."/>
            <person name="Du W."/>
            <person name="Huang Y."/>
        </authorList>
    </citation>
    <scope>NUCLEOTIDE SEQUENCE [LARGE SCALE GENOMIC DNA]</scope>
    <source>
        <strain evidence="5 6">IO3-P2-C2</strain>
    </source>
</reference>
<evidence type="ECO:0000313" key="6">
    <source>
        <dbReference type="Proteomes" id="UP000216498"/>
    </source>
</evidence>
<dbReference type="InterPro" id="IPR006059">
    <property type="entry name" value="SBP"/>
</dbReference>
<evidence type="ECO:0000256" key="1">
    <source>
        <dbReference type="ARBA" id="ARBA00008520"/>
    </source>
</evidence>
<evidence type="ECO:0000256" key="2">
    <source>
        <dbReference type="ARBA" id="ARBA00022448"/>
    </source>
</evidence>
<sequence length="423" mass="47544">MKKFKLVGILFFLIVSLIGCSSNSEGKTDQTELSFFHRFTDGPNKEYFDKVAKDFEKQNPDVKIKVSSAINEDYKQKINVLLGNDNPPDIFFSWSGEYTNKFARGGLALDLTEYTKEGTKLAEQIIPSQLGPYTYEDKVYGIPIIMDGKAFFYNKDIFDELGIEEPKTWNEFIEIMGVIKDEGYTPLSFGNQDNWAVGHYLTTLNQRVLDPDVMKKDYDVSTGEFTDPGYVKALDKILELEPYFTEQPNAVTDDSAINAFVNGNAAIYYNQFNQLQYIKPGEFELGWFNFPKIEGGKGDPNALTGSPQGFMVSSKTEHPELAVEFLEFITSKEKAEEMVKETGMISSSVGAVNKDSADEDMIALVETINEASEMNVWLDTVLNARIVEVYLNGAQEMLNGQKTSEQVMEDVQQAAKEAQSEAE</sequence>
<feature type="chain" id="PRO_5038513718" evidence="4">
    <location>
        <begin position="22"/>
        <end position="423"/>
    </location>
</feature>
<dbReference type="SUPFAM" id="SSF53850">
    <property type="entry name" value="Periplasmic binding protein-like II"/>
    <property type="match status" value="1"/>
</dbReference>
<dbReference type="Gene3D" id="3.40.190.10">
    <property type="entry name" value="Periplasmic binding protein-like II"/>
    <property type="match status" value="2"/>
</dbReference>
<dbReference type="OrthoDB" id="9798191at2"/>
<feature type="signal peptide" evidence="4">
    <location>
        <begin position="1"/>
        <end position="21"/>
    </location>
</feature>
<dbReference type="Proteomes" id="UP000216498">
    <property type="component" value="Unassembled WGS sequence"/>
</dbReference>
<feature type="region of interest" description="Disordered" evidence="3">
    <location>
        <begin position="403"/>
        <end position="423"/>
    </location>
</feature>
<keyword evidence="2" id="KW-0813">Transport</keyword>
<evidence type="ECO:0000313" key="5">
    <source>
        <dbReference type="EMBL" id="OZU87200.1"/>
    </source>
</evidence>
<proteinExistence type="inferred from homology"/>
<comment type="similarity">
    <text evidence="1">Belongs to the bacterial solute-binding protein 1 family.</text>
</comment>
<dbReference type="RefSeq" id="WP_094887284.1">
    <property type="nucleotide sequence ID" value="NZ_NPMS01000013.1"/>
</dbReference>
<keyword evidence="4" id="KW-0732">Signal</keyword>
<dbReference type="PROSITE" id="PS51257">
    <property type="entry name" value="PROKAR_LIPOPROTEIN"/>
    <property type="match status" value="1"/>
</dbReference>
<organism evidence="5 6">
    <name type="scientific">Virgibacillus indicus</name>
    <dbReference type="NCBI Taxonomy" id="2024554"/>
    <lineage>
        <taxon>Bacteria</taxon>
        <taxon>Bacillati</taxon>
        <taxon>Bacillota</taxon>
        <taxon>Bacilli</taxon>
        <taxon>Bacillales</taxon>
        <taxon>Bacillaceae</taxon>
        <taxon>Virgibacillus</taxon>
    </lineage>
</organism>
<comment type="caution">
    <text evidence="5">The sequence shown here is derived from an EMBL/GenBank/DDBJ whole genome shotgun (WGS) entry which is preliminary data.</text>
</comment>
<gene>
    <name evidence="5" type="ORF">CIL03_18075</name>
</gene>
<dbReference type="InterPro" id="IPR050490">
    <property type="entry name" value="Bact_solute-bd_prot1"/>
</dbReference>
<name>A0A265N594_9BACI</name>
<dbReference type="PANTHER" id="PTHR43649:SF29">
    <property type="entry name" value="OSMOPROTECTIVE COMPOUNDS-BINDING PROTEIN GGTB"/>
    <property type="match status" value="1"/>
</dbReference>
<dbReference type="PANTHER" id="PTHR43649">
    <property type="entry name" value="ARABINOSE-BINDING PROTEIN-RELATED"/>
    <property type="match status" value="1"/>
</dbReference>
<dbReference type="Pfam" id="PF01547">
    <property type="entry name" value="SBP_bac_1"/>
    <property type="match status" value="1"/>
</dbReference>
<evidence type="ECO:0000256" key="4">
    <source>
        <dbReference type="SAM" id="SignalP"/>
    </source>
</evidence>
<dbReference type="EMBL" id="NPMS01000013">
    <property type="protein sequence ID" value="OZU87200.1"/>
    <property type="molecule type" value="Genomic_DNA"/>
</dbReference>
<keyword evidence="6" id="KW-1185">Reference proteome</keyword>
<accession>A0A265N594</accession>
<evidence type="ECO:0000256" key="3">
    <source>
        <dbReference type="SAM" id="MobiDB-lite"/>
    </source>
</evidence>
<protein>
    <submittedName>
        <fullName evidence="5">Sugar ABC transporter substrate-binding protein</fullName>
    </submittedName>
</protein>
<dbReference type="AlphaFoldDB" id="A0A265N594"/>